<dbReference type="Proteomes" id="UP001324533">
    <property type="component" value="Chromosome"/>
</dbReference>
<gene>
    <name evidence="3" type="ORF">T9R20_12180</name>
</gene>
<organism evidence="3 4">
    <name type="scientific">Microbacterium invictum</name>
    <dbReference type="NCBI Taxonomy" id="515415"/>
    <lineage>
        <taxon>Bacteria</taxon>
        <taxon>Bacillati</taxon>
        <taxon>Actinomycetota</taxon>
        <taxon>Actinomycetes</taxon>
        <taxon>Micrococcales</taxon>
        <taxon>Microbacteriaceae</taxon>
        <taxon>Microbacterium</taxon>
    </lineage>
</organism>
<dbReference type="RefSeq" id="WP_322409577.1">
    <property type="nucleotide sequence ID" value="NZ_CP139779.1"/>
</dbReference>
<dbReference type="Pfam" id="PF13559">
    <property type="entry name" value="DUF4129"/>
    <property type="match status" value="1"/>
</dbReference>
<protein>
    <submittedName>
        <fullName evidence="3">DUF4129 domain-containing protein</fullName>
    </submittedName>
</protein>
<keyword evidence="1" id="KW-0472">Membrane</keyword>
<sequence length="223" mass="23591">MIAVVARMLAATPVTPDGDEAREWAEQELSDPAYAEAQPTAFDRIARAILDFLGGLFSTDVSGGWGSAFALIAAIAIAALIIVALLVWGLPRARRRASAPVATLFGDADERSADDLRRAAASAADAGRWDEALILRFRALARGLAERGVVSTPPGATVHAFARAAGRVFPSAATDLEAGASAFDDVRYLRRPGSRDDYEHLRRLDEQLIAARPATPVRTGVGG</sequence>
<keyword evidence="1" id="KW-0812">Transmembrane</keyword>
<dbReference type="EMBL" id="CP139779">
    <property type="protein sequence ID" value="WQB69455.1"/>
    <property type="molecule type" value="Genomic_DNA"/>
</dbReference>
<keyword evidence="4" id="KW-1185">Reference proteome</keyword>
<evidence type="ECO:0000313" key="3">
    <source>
        <dbReference type="EMBL" id="WQB69455.1"/>
    </source>
</evidence>
<reference evidence="3 4" key="1">
    <citation type="submission" date="2023-06" db="EMBL/GenBank/DDBJ databases">
        <title>Rock-solubilizing bacteria, Microbacterium invictum, promotes re-establishment of vegetation in rocky wasteland by accelerating rock bio-weathering and reshaping soil bacterial community.</title>
        <authorList>
            <person name="Liu C."/>
        </authorList>
    </citation>
    <scope>NUCLEOTIDE SEQUENCE [LARGE SCALE GENOMIC DNA]</scope>
    <source>
        <strain evidence="3 4">X-18</strain>
    </source>
</reference>
<feature type="transmembrane region" description="Helical" evidence="1">
    <location>
        <begin position="65"/>
        <end position="88"/>
    </location>
</feature>
<dbReference type="InterPro" id="IPR025403">
    <property type="entry name" value="TgpA-like_C"/>
</dbReference>
<feature type="domain" description="Protein-glutamine gamma-glutamyltransferase-like C-terminal" evidence="2">
    <location>
        <begin position="136"/>
        <end position="206"/>
    </location>
</feature>
<evidence type="ECO:0000256" key="1">
    <source>
        <dbReference type="SAM" id="Phobius"/>
    </source>
</evidence>
<keyword evidence="1" id="KW-1133">Transmembrane helix</keyword>
<evidence type="ECO:0000259" key="2">
    <source>
        <dbReference type="Pfam" id="PF13559"/>
    </source>
</evidence>
<name>A0ABZ0VA53_9MICO</name>
<evidence type="ECO:0000313" key="4">
    <source>
        <dbReference type="Proteomes" id="UP001324533"/>
    </source>
</evidence>
<proteinExistence type="predicted"/>
<accession>A0ABZ0VA53</accession>